<evidence type="ECO:0000313" key="4">
    <source>
        <dbReference type="Proteomes" id="UP000275663"/>
    </source>
</evidence>
<evidence type="ECO:0000313" key="3">
    <source>
        <dbReference type="EMBL" id="AZP14317.1"/>
    </source>
</evidence>
<evidence type="ECO:0000313" key="2">
    <source>
        <dbReference type="EMBL" id="AZP10571.1"/>
    </source>
</evidence>
<organism evidence="2 4">
    <name type="scientific">Undibacterium parvum</name>
    <dbReference type="NCBI Taxonomy" id="401471"/>
    <lineage>
        <taxon>Bacteria</taxon>
        <taxon>Pseudomonadati</taxon>
        <taxon>Pseudomonadota</taxon>
        <taxon>Betaproteobacteria</taxon>
        <taxon>Burkholderiales</taxon>
        <taxon>Oxalobacteraceae</taxon>
        <taxon>Undibacterium</taxon>
    </lineage>
</organism>
<protein>
    <submittedName>
        <fullName evidence="2">Uncharacterized protein</fullName>
    </submittedName>
</protein>
<proteinExistence type="predicted"/>
<dbReference type="KEGG" id="upv:EJN92_00095"/>
<keyword evidence="4" id="KW-1185">Reference proteome</keyword>
<evidence type="ECO:0000256" key="1">
    <source>
        <dbReference type="SAM" id="MobiDB-lite"/>
    </source>
</evidence>
<dbReference type="KEGG" id="upv:EJN92_21325"/>
<dbReference type="Proteomes" id="UP000275663">
    <property type="component" value="Chromosome"/>
</dbReference>
<reference evidence="2 4" key="1">
    <citation type="journal article" date="2011" name="Int. J. Syst. Evol. Microbiol.">
        <title>Description of Undibacterium oligocarboniphilum sp. nov., isolated from purified water, and Undibacterium pigrum strain CCUG 49012 as the type strain of Undibacterium parvum sp. nov., and emended descriptions of the genus Undibacterium and the species Undibacterium pigrum.</title>
        <authorList>
            <person name="Eder W."/>
            <person name="Wanner G."/>
            <person name="Ludwig W."/>
            <person name="Busse H.J."/>
            <person name="Ziemke-Kageler F."/>
            <person name="Lang E."/>
        </authorList>
    </citation>
    <scope>NUCLEOTIDE SEQUENCE [LARGE SCALE GENOMIC DNA]</scope>
    <source>
        <strain evidence="2 4">DSM 23061</strain>
    </source>
</reference>
<accession>A0A3Q9BP14</accession>
<dbReference type="RefSeq" id="WP_126125970.1">
    <property type="nucleotide sequence ID" value="NZ_CP034464.1"/>
</dbReference>
<feature type="compositionally biased region" description="Low complexity" evidence="1">
    <location>
        <begin position="35"/>
        <end position="51"/>
    </location>
</feature>
<sequence>MSTCSSCFYGGVEAMRAYQRQTAESDQFSVRLEQQKAQQRAQQRAQQQLAASSLPDVNGSPALSASVSSTQSPEQLLITAVTAPSAVAAADVNRPTAGALRGSIINTTA</sequence>
<gene>
    <name evidence="2" type="ORF">EJN92_00095</name>
    <name evidence="3" type="ORF">EJN92_21325</name>
</gene>
<feature type="region of interest" description="Disordered" evidence="1">
    <location>
        <begin position="30"/>
        <end position="69"/>
    </location>
</feature>
<reference evidence="2" key="2">
    <citation type="submission" date="2018-12" db="EMBL/GenBank/DDBJ databases">
        <authorList>
            <person name="Bae J.-W."/>
            <person name="Lee S.-Y."/>
        </authorList>
    </citation>
    <scope>NUCLEOTIDE SEQUENCE</scope>
    <source>
        <strain evidence="2">DSM 23061</strain>
    </source>
</reference>
<dbReference type="AlphaFoldDB" id="A0A3Q9BP14"/>
<dbReference type="EMBL" id="CP034464">
    <property type="protein sequence ID" value="AZP10571.1"/>
    <property type="molecule type" value="Genomic_DNA"/>
</dbReference>
<name>A0A3Q9BP14_9BURK</name>
<dbReference type="EMBL" id="CP034464">
    <property type="protein sequence ID" value="AZP14317.1"/>
    <property type="molecule type" value="Genomic_DNA"/>
</dbReference>